<gene>
    <name evidence="2" type="ORF">BDV25DRAFT_126345</name>
</gene>
<keyword evidence="3" id="KW-1185">Reference proteome</keyword>
<dbReference type="GO" id="GO:0005975">
    <property type="term" value="P:carbohydrate metabolic process"/>
    <property type="evidence" value="ECO:0007669"/>
    <property type="project" value="InterPro"/>
</dbReference>
<feature type="signal peptide" evidence="1">
    <location>
        <begin position="1"/>
        <end position="16"/>
    </location>
</feature>
<dbReference type="InterPro" id="IPR008928">
    <property type="entry name" value="6-hairpin_glycosidase_sf"/>
</dbReference>
<keyword evidence="1" id="KW-0732">Signal</keyword>
<dbReference type="AlphaFoldDB" id="A0A5N6U7S4"/>
<dbReference type="Pfam" id="PF03663">
    <property type="entry name" value="Glyco_hydro_76"/>
    <property type="match status" value="1"/>
</dbReference>
<accession>A0A5N6U7S4</accession>
<dbReference type="EMBL" id="ML742027">
    <property type="protein sequence ID" value="KAE8154677.1"/>
    <property type="molecule type" value="Genomic_DNA"/>
</dbReference>
<evidence type="ECO:0000256" key="1">
    <source>
        <dbReference type="SAM" id="SignalP"/>
    </source>
</evidence>
<reference evidence="2 3" key="1">
    <citation type="submission" date="2019-04" db="EMBL/GenBank/DDBJ databases">
        <title>Friends and foes A comparative genomics study of 23 Aspergillus species from section Flavi.</title>
        <authorList>
            <consortium name="DOE Joint Genome Institute"/>
            <person name="Kjaerbolling I."/>
            <person name="Vesth T."/>
            <person name="Frisvad J.C."/>
            <person name="Nybo J.L."/>
            <person name="Theobald S."/>
            <person name="Kildgaard S."/>
            <person name="Isbrandt T."/>
            <person name="Kuo A."/>
            <person name="Sato A."/>
            <person name="Lyhne E.K."/>
            <person name="Kogle M.E."/>
            <person name="Wiebenga A."/>
            <person name="Kun R.S."/>
            <person name="Lubbers R.J."/>
            <person name="Makela M.R."/>
            <person name="Barry K."/>
            <person name="Chovatia M."/>
            <person name="Clum A."/>
            <person name="Daum C."/>
            <person name="Haridas S."/>
            <person name="He G."/>
            <person name="LaButti K."/>
            <person name="Lipzen A."/>
            <person name="Mondo S."/>
            <person name="Riley R."/>
            <person name="Salamov A."/>
            <person name="Simmons B.A."/>
            <person name="Magnuson J.K."/>
            <person name="Henrissat B."/>
            <person name="Mortensen U.H."/>
            <person name="Larsen T.O."/>
            <person name="Devries R.P."/>
            <person name="Grigoriev I.V."/>
            <person name="Machida M."/>
            <person name="Baker S.E."/>
            <person name="Andersen M.R."/>
        </authorList>
    </citation>
    <scope>NUCLEOTIDE SEQUENCE [LARGE SCALE GENOMIC DNA]</scope>
    <source>
        <strain evidence="2 3">IBT 18842</strain>
    </source>
</reference>
<dbReference type="InterPro" id="IPR053169">
    <property type="entry name" value="MUG_Protein"/>
</dbReference>
<dbReference type="Proteomes" id="UP000325780">
    <property type="component" value="Unassembled WGS sequence"/>
</dbReference>
<keyword evidence="2" id="KW-0378">Hydrolase</keyword>
<dbReference type="InterPro" id="IPR005198">
    <property type="entry name" value="Glyco_hydro_76"/>
</dbReference>
<dbReference type="GO" id="GO:0016787">
    <property type="term" value="F:hydrolase activity"/>
    <property type="evidence" value="ECO:0007669"/>
    <property type="project" value="UniProtKB-KW"/>
</dbReference>
<proteinExistence type="predicted"/>
<evidence type="ECO:0000313" key="2">
    <source>
        <dbReference type="EMBL" id="KAE8154677.1"/>
    </source>
</evidence>
<evidence type="ECO:0000313" key="3">
    <source>
        <dbReference type="Proteomes" id="UP000325780"/>
    </source>
</evidence>
<organism evidence="2 3">
    <name type="scientific">Aspergillus avenaceus</name>
    <dbReference type="NCBI Taxonomy" id="36643"/>
    <lineage>
        <taxon>Eukaryota</taxon>
        <taxon>Fungi</taxon>
        <taxon>Dikarya</taxon>
        <taxon>Ascomycota</taxon>
        <taxon>Pezizomycotina</taxon>
        <taxon>Eurotiomycetes</taxon>
        <taxon>Eurotiomycetidae</taxon>
        <taxon>Eurotiales</taxon>
        <taxon>Aspergillaceae</taxon>
        <taxon>Aspergillus</taxon>
        <taxon>Aspergillus subgen. Circumdati</taxon>
    </lineage>
</organism>
<dbReference type="OrthoDB" id="9984024at2759"/>
<dbReference type="PANTHER" id="PTHR47791">
    <property type="entry name" value="MEIOTICALLY UP-REGULATED GENE 191 PROTEIN"/>
    <property type="match status" value="1"/>
</dbReference>
<dbReference type="Gene3D" id="1.50.10.20">
    <property type="match status" value="1"/>
</dbReference>
<sequence>MLSPVLPLLLASSVAADTAVSRAEAALSALQTWYNGETGMWNTCGWWNGANCMTVLAELALVDDATWVNDTAKGVFANTYAVGPKANPYPDRHNETYYSSASKRSVDASLWLDGSYDDDAWWALAWIAAYDVTGIQEYLDTAKGIFESLSNAWPSKCGNGGIDSDYTHVYVNAVTNELFFSVAAHLANRASDRKYYIDWATKQWKWFNSSGLINENYTINDGLTNDCKNNGAALWSYNQGIVLGGLAELHRAAHNASDLPTAKKIAKAAIAALADDNNVIRESCEPDDCDANATQFKGIFIRNLKLLHSVAPDDAYAKVINASANSVWNNDRNAANNQLGVVWAGPVGQIDASTHSSAMDALVAAIE</sequence>
<dbReference type="PANTHER" id="PTHR47791:SF1">
    <property type="entry name" value="ENDO MANNANASE, GH76 FAMILY (EUROFUNG)"/>
    <property type="match status" value="1"/>
</dbReference>
<protein>
    <submittedName>
        <fullName evidence="2">Glycoside hydrolase</fullName>
    </submittedName>
</protein>
<name>A0A5N6U7S4_ASPAV</name>
<feature type="chain" id="PRO_5024957559" evidence="1">
    <location>
        <begin position="17"/>
        <end position="367"/>
    </location>
</feature>
<dbReference type="SUPFAM" id="SSF48208">
    <property type="entry name" value="Six-hairpin glycosidases"/>
    <property type="match status" value="1"/>
</dbReference>